<evidence type="ECO:0000259" key="4">
    <source>
        <dbReference type="Pfam" id="PF18321"/>
    </source>
</evidence>
<dbReference type="Pfam" id="PF18321">
    <property type="entry name" value="3HCDH_RFF"/>
    <property type="match status" value="1"/>
</dbReference>
<dbReference type="Gene3D" id="1.10.1040.50">
    <property type="match status" value="1"/>
</dbReference>
<keyword evidence="1" id="KW-0560">Oxidoreductase</keyword>
<proteinExistence type="predicted"/>
<dbReference type="SUPFAM" id="SSF48179">
    <property type="entry name" value="6-phosphogluconate dehydrogenase C-terminal domain-like"/>
    <property type="match status" value="2"/>
</dbReference>
<evidence type="ECO:0000313" key="6">
    <source>
        <dbReference type="Proteomes" id="UP000716322"/>
    </source>
</evidence>
<feature type="domain" description="3-hydroxyacyl-CoA dehydrogenase NAD binding" evidence="3">
    <location>
        <begin position="12"/>
        <end position="189"/>
    </location>
</feature>
<dbReference type="InterPro" id="IPR008927">
    <property type="entry name" value="6-PGluconate_DH-like_C_sf"/>
</dbReference>
<dbReference type="PROSITE" id="PS00067">
    <property type="entry name" value="3HCDH"/>
    <property type="match status" value="1"/>
</dbReference>
<dbReference type="SUPFAM" id="SSF51735">
    <property type="entry name" value="NAD(P)-binding Rossmann-fold domains"/>
    <property type="match status" value="1"/>
</dbReference>
<dbReference type="NCBIfam" id="TIGR02279">
    <property type="entry name" value="PaaC-3OHAcCoADH"/>
    <property type="match status" value="1"/>
</dbReference>
<evidence type="ECO:0000313" key="5">
    <source>
        <dbReference type="EMBL" id="NIA56960.1"/>
    </source>
</evidence>
<dbReference type="NCBIfam" id="NF006124">
    <property type="entry name" value="PRK08268.1"/>
    <property type="match status" value="1"/>
</dbReference>
<protein>
    <submittedName>
        <fullName evidence="5">3-hydroxyacyl-CoA dehydrogenase PaaC</fullName>
    </submittedName>
</protein>
<dbReference type="Pfam" id="PF02737">
    <property type="entry name" value="3HCDH_N"/>
    <property type="match status" value="1"/>
</dbReference>
<dbReference type="PANTHER" id="PTHR48075:SF5">
    <property type="entry name" value="3-HYDROXYBUTYRYL-COA DEHYDROGENASE"/>
    <property type="match status" value="1"/>
</dbReference>
<evidence type="ECO:0000259" key="2">
    <source>
        <dbReference type="Pfam" id="PF00725"/>
    </source>
</evidence>
<dbReference type="Gene3D" id="3.40.50.720">
    <property type="entry name" value="NAD(P)-binding Rossmann-like Domain"/>
    <property type="match status" value="1"/>
</dbReference>
<name>A0ABX0PHQ6_9BURK</name>
<dbReference type="EMBL" id="JAAQOM010000018">
    <property type="protein sequence ID" value="NIA56960.1"/>
    <property type="molecule type" value="Genomic_DNA"/>
</dbReference>
<dbReference type="InterPro" id="IPR041040">
    <property type="entry name" value="3HCDH_RFF"/>
</dbReference>
<feature type="domain" description="3-hydroxybutyryl-CoA dehydrogenase reduced Rossmann-fold" evidence="4">
    <location>
        <begin position="349"/>
        <end position="416"/>
    </location>
</feature>
<dbReference type="InterPro" id="IPR036291">
    <property type="entry name" value="NAD(P)-bd_dom_sf"/>
</dbReference>
<dbReference type="Proteomes" id="UP000716322">
    <property type="component" value="Unassembled WGS sequence"/>
</dbReference>
<sequence length="507" mass="52947">MSKSSALQASITVGVIGAGAMGSGIAAIAAGAGHRVLLHDADRRAIERALGTLATEFDKQVAKGRLSAEERNARLARIHAADTIDALAPCGLVIEAIVEKLDVKAAVLRSVEAVVAQDAIIGTNTSSISVTAIGAHLARPARLVGMHFFNPAQVLPLVEVVSGKSTDPAVANVIFETARAWNKVPVHCASTPGFIVNRVARPFYAEALRLLSEGAAAPATIDAILREAGGFRMGAFELMDMIGHDVNYAVTSSVYEGFYQDPRFTPSLLQKELVDAGWLGRKSGRGFYDYANPAPAVADAAPQTAPSQIAVEGDLDCAAALVDLAGRAGIGVERNSGPGDNLCVAGVRVALTDGRTATARSAEAGAPFVLFDLALDYVGCTRIALAPADQVTGNQIAAVVGLFQKLGKSVSVIDDASGMVVMRTVAMLANEAADAVHQRVASVHDVDLAMRKGVNYPVGPLAWADTIGVRTICTVLDNMSAFYGEDRYRISPLLRRRALANSALVAD</sequence>
<gene>
    <name evidence="5" type="primary">paaC</name>
    <name evidence="5" type="ORF">HAV22_25375</name>
</gene>
<dbReference type="PANTHER" id="PTHR48075">
    <property type="entry name" value="3-HYDROXYACYL-COA DEHYDROGENASE FAMILY PROTEIN"/>
    <property type="match status" value="1"/>
</dbReference>
<feature type="domain" description="3-hydroxyacyl-CoA dehydrogenase C-terminal" evidence="2">
    <location>
        <begin position="418"/>
        <end position="501"/>
    </location>
</feature>
<evidence type="ECO:0000259" key="3">
    <source>
        <dbReference type="Pfam" id="PF02737"/>
    </source>
</evidence>
<feature type="domain" description="3-hydroxyacyl-CoA dehydrogenase C-terminal" evidence="2">
    <location>
        <begin position="193"/>
        <end position="290"/>
    </location>
</feature>
<dbReference type="InterPro" id="IPR006180">
    <property type="entry name" value="3-OHacyl-CoA_DH_CS"/>
</dbReference>
<accession>A0ABX0PHQ6</accession>
<reference evidence="5 6" key="1">
    <citation type="submission" date="2020-03" db="EMBL/GenBank/DDBJ databases">
        <title>Genome sequence of strain Massilia sp. TW-1.</title>
        <authorList>
            <person name="Chaudhary D.K."/>
        </authorList>
    </citation>
    <scope>NUCLEOTIDE SEQUENCE [LARGE SCALE GENOMIC DNA]</scope>
    <source>
        <strain evidence="5 6">TW-1</strain>
    </source>
</reference>
<dbReference type="Pfam" id="PF00725">
    <property type="entry name" value="3HCDH"/>
    <property type="match status" value="2"/>
</dbReference>
<comment type="caution">
    <text evidence="5">The sequence shown here is derived from an EMBL/GenBank/DDBJ whole genome shotgun (WGS) entry which is preliminary data.</text>
</comment>
<dbReference type="InterPro" id="IPR006108">
    <property type="entry name" value="3HC_DH_C"/>
</dbReference>
<dbReference type="InterPro" id="IPR011967">
    <property type="entry name" value="3-OHacyl-CoA_DH_PaaH"/>
</dbReference>
<evidence type="ECO:0000256" key="1">
    <source>
        <dbReference type="ARBA" id="ARBA00023002"/>
    </source>
</evidence>
<keyword evidence="6" id="KW-1185">Reference proteome</keyword>
<organism evidence="5 6">
    <name type="scientific">Telluria antibiotica</name>
    <dbReference type="NCBI Taxonomy" id="2717319"/>
    <lineage>
        <taxon>Bacteria</taxon>
        <taxon>Pseudomonadati</taxon>
        <taxon>Pseudomonadota</taxon>
        <taxon>Betaproteobacteria</taxon>
        <taxon>Burkholderiales</taxon>
        <taxon>Oxalobacteraceae</taxon>
        <taxon>Telluria group</taxon>
        <taxon>Telluria</taxon>
    </lineage>
</organism>
<dbReference type="InterPro" id="IPR006176">
    <property type="entry name" value="3-OHacyl-CoA_DH_NAD-bd"/>
</dbReference>